<protein>
    <submittedName>
        <fullName evidence="10">BHLH domain-containing protein</fullName>
    </submittedName>
</protein>
<comment type="subcellular location">
    <subcellularLocation>
        <location evidence="1">Nucleus</location>
    </subcellularLocation>
</comment>
<keyword evidence="5" id="KW-0539">Nucleus</keyword>
<dbReference type="InterPro" id="IPR036638">
    <property type="entry name" value="HLH_DNA-bd_sf"/>
</dbReference>
<dbReference type="SUPFAM" id="SSF47459">
    <property type="entry name" value="HLH, helix-loop-helix DNA-binding domain"/>
    <property type="match status" value="1"/>
</dbReference>
<dbReference type="Gene3D" id="4.10.280.10">
    <property type="entry name" value="Helix-loop-helix DNA-binding domain"/>
    <property type="match status" value="1"/>
</dbReference>
<dbReference type="GO" id="GO:0046983">
    <property type="term" value="F:protein dimerization activity"/>
    <property type="evidence" value="ECO:0007669"/>
    <property type="project" value="InterPro"/>
</dbReference>
<keyword evidence="2" id="KW-0805">Transcription regulation</keyword>
<evidence type="ECO:0000256" key="3">
    <source>
        <dbReference type="ARBA" id="ARBA00023125"/>
    </source>
</evidence>
<evidence type="ECO:0000313" key="9">
    <source>
        <dbReference type="Proteomes" id="UP000267096"/>
    </source>
</evidence>
<keyword evidence="9" id="KW-1185">Reference proteome</keyword>
<feature type="domain" description="BHLH" evidence="7">
    <location>
        <begin position="24"/>
        <end position="78"/>
    </location>
</feature>
<dbReference type="OrthoDB" id="5778525at2759"/>
<gene>
    <name evidence="8" type="ORF">ASIM_LOCUS1881</name>
</gene>
<keyword evidence="4" id="KW-0804">Transcription</keyword>
<evidence type="ECO:0000259" key="7">
    <source>
        <dbReference type="PROSITE" id="PS50888"/>
    </source>
</evidence>
<proteinExistence type="predicted"/>
<dbReference type="InterPro" id="IPR011598">
    <property type="entry name" value="bHLH_dom"/>
</dbReference>
<dbReference type="AlphaFoldDB" id="A0A0M3J399"/>
<reference evidence="10" key="1">
    <citation type="submission" date="2017-02" db="UniProtKB">
        <authorList>
            <consortium name="WormBaseParasite"/>
        </authorList>
    </citation>
    <scope>IDENTIFICATION</scope>
</reference>
<dbReference type="GO" id="GO:0005634">
    <property type="term" value="C:nucleus"/>
    <property type="evidence" value="ECO:0007669"/>
    <property type="project" value="UniProtKB-SubCell"/>
</dbReference>
<evidence type="ECO:0000256" key="5">
    <source>
        <dbReference type="ARBA" id="ARBA00023242"/>
    </source>
</evidence>
<evidence type="ECO:0000256" key="2">
    <source>
        <dbReference type="ARBA" id="ARBA00023015"/>
    </source>
</evidence>
<dbReference type="Pfam" id="PF00010">
    <property type="entry name" value="HLH"/>
    <property type="match status" value="1"/>
</dbReference>
<dbReference type="PANTHER" id="PTHR15741:SF25">
    <property type="entry name" value="MAX-LIKE PROTEIN X"/>
    <property type="match status" value="1"/>
</dbReference>
<feature type="compositionally biased region" description="Basic and acidic residues" evidence="6">
    <location>
        <begin position="14"/>
        <end position="35"/>
    </location>
</feature>
<evidence type="ECO:0000313" key="8">
    <source>
        <dbReference type="EMBL" id="VDK19406.1"/>
    </source>
</evidence>
<sequence>MDPMVPGTPVVSNEPKKSPDTTDRKKATHLRCERQRREAINNGYQELKELLPASLTSLGCKTTNAAILFRAADYLTQLKEDLDSSEETISQLHAQVCITMSIMSILLSFTQIETARIVSFFVSHKQ</sequence>
<dbReference type="GO" id="GO:0000981">
    <property type="term" value="F:DNA-binding transcription factor activity, RNA polymerase II-specific"/>
    <property type="evidence" value="ECO:0007669"/>
    <property type="project" value="TreeGrafter"/>
</dbReference>
<organism evidence="10">
    <name type="scientific">Anisakis simplex</name>
    <name type="common">Herring worm</name>
    <dbReference type="NCBI Taxonomy" id="6269"/>
    <lineage>
        <taxon>Eukaryota</taxon>
        <taxon>Metazoa</taxon>
        <taxon>Ecdysozoa</taxon>
        <taxon>Nematoda</taxon>
        <taxon>Chromadorea</taxon>
        <taxon>Rhabditida</taxon>
        <taxon>Spirurina</taxon>
        <taxon>Ascaridomorpha</taxon>
        <taxon>Ascaridoidea</taxon>
        <taxon>Anisakidae</taxon>
        <taxon>Anisakis</taxon>
        <taxon>Anisakis simplex complex</taxon>
    </lineage>
</organism>
<dbReference type="WBParaSite" id="ASIM_0000201201-mRNA-1">
    <property type="protein sequence ID" value="ASIM_0000201201-mRNA-1"/>
    <property type="gene ID" value="ASIM_0000201201"/>
</dbReference>
<dbReference type="EMBL" id="UYRR01002246">
    <property type="protein sequence ID" value="VDK19406.1"/>
    <property type="molecule type" value="Genomic_DNA"/>
</dbReference>
<keyword evidence="3" id="KW-0238">DNA-binding</keyword>
<dbReference type="InterPro" id="IPR052207">
    <property type="entry name" value="Max-like/E-box_TFs"/>
</dbReference>
<dbReference type="SMART" id="SM00353">
    <property type="entry name" value="HLH"/>
    <property type="match status" value="1"/>
</dbReference>
<feature type="region of interest" description="Disordered" evidence="6">
    <location>
        <begin position="1"/>
        <end position="35"/>
    </location>
</feature>
<evidence type="ECO:0000256" key="1">
    <source>
        <dbReference type="ARBA" id="ARBA00004123"/>
    </source>
</evidence>
<evidence type="ECO:0000313" key="10">
    <source>
        <dbReference type="WBParaSite" id="ASIM_0000201201-mRNA-1"/>
    </source>
</evidence>
<dbReference type="CDD" id="cd11404">
    <property type="entry name" value="bHLHzip_Mlx_like"/>
    <property type="match status" value="1"/>
</dbReference>
<evidence type="ECO:0000256" key="4">
    <source>
        <dbReference type="ARBA" id="ARBA00023163"/>
    </source>
</evidence>
<dbReference type="Proteomes" id="UP000267096">
    <property type="component" value="Unassembled WGS sequence"/>
</dbReference>
<dbReference type="PROSITE" id="PS50888">
    <property type="entry name" value="BHLH"/>
    <property type="match status" value="1"/>
</dbReference>
<name>A0A0M3J399_ANISI</name>
<dbReference type="PANTHER" id="PTHR15741">
    <property type="entry name" value="BASIC HELIX-LOOP-HELIX ZIP TRANSCRIPTION FACTOR"/>
    <property type="match status" value="1"/>
</dbReference>
<accession>A0A0M3J399</accession>
<evidence type="ECO:0000256" key="6">
    <source>
        <dbReference type="SAM" id="MobiDB-lite"/>
    </source>
</evidence>
<dbReference type="GO" id="GO:0000978">
    <property type="term" value="F:RNA polymerase II cis-regulatory region sequence-specific DNA binding"/>
    <property type="evidence" value="ECO:0007669"/>
    <property type="project" value="TreeGrafter"/>
</dbReference>
<reference evidence="8 9" key="2">
    <citation type="submission" date="2018-11" db="EMBL/GenBank/DDBJ databases">
        <authorList>
            <consortium name="Pathogen Informatics"/>
        </authorList>
    </citation>
    <scope>NUCLEOTIDE SEQUENCE [LARGE SCALE GENOMIC DNA]</scope>
</reference>